<dbReference type="EMBL" id="CM055739">
    <property type="protein sequence ID" value="KAJ8003799.1"/>
    <property type="molecule type" value="Genomic_DNA"/>
</dbReference>
<gene>
    <name evidence="1" type="ORF">DPEC_G00152160</name>
</gene>
<dbReference type="Proteomes" id="UP001157502">
    <property type="component" value="Chromosome 12"/>
</dbReference>
<proteinExistence type="predicted"/>
<keyword evidence="2" id="KW-1185">Reference proteome</keyword>
<evidence type="ECO:0000313" key="2">
    <source>
        <dbReference type="Proteomes" id="UP001157502"/>
    </source>
</evidence>
<organism evidence="1 2">
    <name type="scientific">Dallia pectoralis</name>
    <name type="common">Alaska blackfish</name>
    <dbReference type="NCBI Taxonomy" id="75939"/>
    <lineage>
        <taxon>Eukaryota</taxon>
        <taxon>Metazoa</taxon>
        <taxon>Chordata</taxon>
        <taxon>Craniata</taxon>
        <taxon>Vertebrata</taxon>
        <taxon>Euteleostomi</taxon>
        <taxon>Actinopterygii</taxon>
        <taxon>Neopterygii</taxon>
        <taxon>Teleostei</taxon>
        <taxon>Protacanthopterygii</taxon>
        <taxon>Esociformes</taxon>
        <taxon>Umbridae</taxon>
        <taxon>Dallia</taxon>
    </lineage>
</organism>
<comment type="caution">
    <text evidence="1">The sequence shown here is derived from an EMBL/GenBank/DDBJ whole genome shotgun (WGS) entry which is preliminary data.</text>
</comment>
<evidence type="ECO:0000313" key="1">
    <source>
        <dbReference type="EMBL" id="KAJ8003799.1"/>
    </source>
</evidence>
<protein>
    <submittedName>
        <fullName evidence="1">Uncharacterized protein</fullName>
    </submittedName>
</protein>
<accession>A0ACC2GJE3</accession>
<reference evidence="1" key="1">
    <citation type="submission" date="2021-05" db="EMBL/GenBank/DDBJ databases">
        <authorList>
            <person name="Pan Q."/>
            <person name="Jouanno E."/>
            <person name="Zahm M."/>
            <person name="Klopp C."/>
            <person name="Cabau C."/>
            <person name="Louis A."/>
            <person name="Berthelot C."/>
            <person name="Parey E."/>
            <person name="Roest Crollius H."/>
            <person name="Montfort J."/>
            <person name="Robinson-Rechavi M."/>
            <person name="Bouchez O."/>
            <person name="Lampietro C."/>
            <person name="Lopez Roques C."/>
            <person name="Donnadieu C."/>
            <person name="Postlethwait J."/>
            <person name="Bobe J."/>
            <person name="Dillon D."/>
            <person name="Chandos A."/>
            <person name="von Hippel F."/>
            <person name="Guiguen Y."/>
        </authorList>
    </citation>
    <scope>NUCLEOTIDE SEQUENCE</scope>
    <source>
        <strain evidence="1">YG-Jan2019</strain>
    </source>
</reference>
<sequence length="63" mass="7179">MKPTESAIAYVHRCSSQQPSDIGIAREPATLRFYPRTRVLQSEVPNVSQEEERAGRLCPDCFR</sequence>
<name>A0ACC2GJE3_DALPE</name>